<name>A0ABX1GQ36_9FLAO</name>
<evidence type="ECO:0000259" key="2">
    <source>
        <dbReference type="Pfam" id="PF00534"/>
    </source>
</evidence>
<evidence type="ECO:0000256" key="1">
    <source>
        <dbReference type="ARBA" id="ARBA00022679"/>
    </source>
</evidence>
<gene>
    <name evidence="3" type="ORF">HCU67_08630</name>
</gene>
<sequence length="404" mass="46386">MPKLLQINTVASYSSTGRIVVGIGQMANKEGWQNYVGFGRKDEVENSNTYRIGNKLDNYLHVAETRLFDRHGLSSRMATKKFINWIEEIEPDIIQLHNLHGYYLNIPILFKFLENFEGPVVMSLHDSWNLTGHCPQFEHIGCEKWITSCHKCPLTREYPKSLGIDRSTKNQLMKKNWFTKVDNLTLVTSSEWSVDIIRKSFLSNKEIVKISNGVDTNIFYPRENSKLKAKYNLENKFIILGVAAVWTVNKGYKDFLKLSSKLNTDEVLILVGLDEKQTKEIPKNILGIQRTQDVHELAEFYSISDVFLNLTYGDTFPTVNLEALACGTPIVTYKTGGSTEPVNSNTGFVVDQGDLDASLEQVREIKKIGKEHYIKKCREFAVDNYEKDAQFLKYIKLYKRLLEN</sequence>
<dbReference type="Proteomes" id="UP000718451">
    <property type="component" value="Unassembled WGS sequence"/>
</dbReference>
<comment type="caution">
    <text evidence="3">The sequence shown here is derived from an EMBL/GenBank/DDBJ whole genome shotgun (WGS) entry which is preliminary data.</text>
</comment>
<dbReference type="RefSeq" id="WP_168552232.1">
    <property type="nucleotide sequence ID" value="NZ_JAAWWL010000002.1"/>
</dbReference>
<reference evidence="3 4" key="1">
    <citation type="submission" date="2020-04" db="EMBL/GenBank/DDBJ databases">
        <authorList>
            <person name="Yoon J."/>
        </authorList>
    </citation>
    <scope>NUCLEOTIDE SEQUENCE [LARGE SCALE GENOMIC DNA]</scope>
    <source>
        <strain evidence="3 4">DJ-13</strain>
    </source>
</reference>
<dbReference type="InterPro" id="IPR001296">
    <property type="entry name" value="Glyco_trans_1"/>
</dbReference>
<evidence type="ECO:0000313" key="4">
    <source>
        <dbReference type="Proteomes" id="UP000718451"/>
    </source>
</evidence>
<proteinExistence type="predicted"/>
<accession>A0ABX1GQ36</accession>
<evidence type="ECO:0000313" key="3">
    <source>
        <dbReference type="EMBL" id="NKI32004.1"/>
    </source>
</evidence>
<dbReference type="Pfam" id="PF00534">
    <property type="entry name" value="Glycos_transf_1"/>
    <property type="match status" value="1"/>
</dbReference>
<feature type="domain" description="Glycosyl transferase family 1" evidence="2">
    <location>
        <begin position="226"/>
        <end position="369"/>
    </location>
</feature>
<keyword evidence="4" id="KW-1185">Reference proteome</keyword>
<organism evidence="3 4">
    <name type="scientific">Croceivirga thetidis</name>
    <dbReference type="NCBI Taxonomy" id="2721623"/>
    <lineage>
        <taxon>Bacteria</taxon>
        <taxon>Pseudomonadati</taxon>
        <taxon>Bacteroidota</taxon>
        <taxon>Flavobacteriia</taxon>
        <taxon>Flavobacteriales</taxon>
        <taxon>Flavobacteriaceae</taxon>
        <taxon>Croceivirga</taxon>
    </lineage>
</organism>
<protein>
    <submittedName>
        <fullName evidence="3">Glycosyltransferase</fullName>
    </submittedName>
</protein>
<dbReference type="EMBL" id="JAAWWL010000002">
    <property type="protein sequence ID" value="NKI32004.1"/>
    <property type="molecule type" value="Genomic_DNA"/>
</dbReference>
<dbReference type="SUPFAM" id="SSF53756">
    <property type="entry name" value="UDP-Glycosyltransferase/glycogen phosphorylase"/>
    <property type="match status" value="1"/>
</dbReference>
<dbReference type="Gene3D" id="3.40.50.2000">
    <property type="entry name" value="Glycogen Phosphorylase B"/>
    <property type="match status" value="2"/>
</dbReference>
<keyword evidence="1" id="KW-0808">Transferase</keyword>
<dbReference type="PANTHER" id="PTHR46401:SF2">
    <property type="entry name" value="GLYCOSYLTRANSFERASE WBBK-RELATED"/>
    <property type="match status" value="1"/>
</dbReference>
<dbReference type="PANTHER" id="PTHR46401">
    <property type="entry name" value="GLYCOSYLTRANSFERASE WBBK-RELATED"/>
    <property type="match status" value="1"/>
</dbReference>